<comment type="similarity">
    <text evidence="2">Belongs to the tellurite-resistance/dicarboxylate transporter (TDT) family.</text>
</comment>
<keyword evidence="11" id="KW-1185">Reference proteome</keyword>
<evidence type="ECO:0000256" key="9">
    <source>
        <dbReference type="SAM" id="Phobius"/>
    </source>
</evidence>
<feature type="transmembrane region" description="Helical" evidence="9">
    <location>
        <begin position="48"/>
        <end position="67"/>
    </location>
</feature>
<feature type="compositionally biased region" description="Basic residues" evidence="8">
    <location>
        <begin position="238"/>
        <end position="253"/>
    </location>
</feature>
<feature type="non-terminal residue" evidence="10">
    <location>
        <position position="384"/>
    </location>
</feature>
<dbReference type="PANTHER" id="PTHR31686">
    <property type="match status" value="1"/>
</dbReference>
<dbReference type="Pfam" id="PF03595">
    <property type="entry name" value="SLAC1"/>
    <property type="match status" value="1"/>
</dbReference>
<dbReference type="Gene3D" id="1.50.10.150">
    <property type="entry name" value="Voltage-dependent anion channel"/>
    <property type="match status" value="1"/>
</dbReference>
<accession>D9WXG5</accession>
<name>D9WXG5_STRVT</name>
<dbReference type="STRING" id="591159.SSQG_01496"/>
<dbReference type="AlphaFoldDB" id="D9WXG5"/>
<proteinExistence type="inferred from homology"/>
<keyword evidence="7 9" id="KW-0472">Membrane</keyword>
<evidence type="ECO:0000256" key="1">
    <source>
        <dbReference type="ARBA" id="ARBA00004651"/>
    </source>
</evidence>
<feature type="transmembrane region" description="Helical" evidence="9">
    <location>
        <begin position="21"/>
        <end position="42"/>
    </location>
</feature>
<evidence type="ECO:0000256" key="5">
    <source>
        <dbReference type="ARBA" id="ARBA00022692"/>
    </source>
</evidence>
<reference evidence="11" key="1">
    <citation type="submission" date="2009-02" db="EMBL/GenBank/DDBJ databases">
        <title>Annotation of Streptomyces viridochromogenes strain DSM 40736.</title>
        <authorList>
            <consortium name="The Broad Institute Genome Sequencing Platform"/>
            <consortium name="Broad Institute Microbial Sequencing Center"/>
            <person name="Fischbach M."/>
            <person name="Godfrey P."/>
            <person name="Ward D."/>
            <person name="Young S."/>
            <person name="Zeng Q."/>
            <person name="Koehrsen M."/>
            <person name="Alvarado L."/>
            <person name="Berlin A.M."/>
            <person name="Bochicchio J."/>
            <person name="Borenstein D."/>
            <person name="Chapman S.B."/>
            <person name="Chen Z."/>
            <person name="Engels R."/>
            <person name="Freedman E."/>
            <person name="Gellesch M."/>
            <person name="Goldberg J."/>
            <person name="Griggs A."/>
            <person name="Gujja S."/>
            <person name="Heilman E.R."/>
            <person name="Heiman D.I."/>
            <person name="Hepburn T.A."/>
            <person name="Howarth C."/>
            <person name="Jen D."/>
            <person name="Larson L."/>
            <person name="Lewis B."/>
            <person name="Mehta T."/>
            <person name="Park D."/>
            <person name="Pearson M."/>
            <person name="Richards J."/>
            <person name="Roberts A."/>
            <person name="Saif S."/>
            <person name="Shea T.D."/>
            <person name="Shenoy N."/>
            <person name="Sisk P."/>
            <person name="Stolte C."/>
            <person name="Sykes S.N."/>
            <person name="Thomson T."/>
            <person name="Walk T."/>
            <person name="White J."/>
            <person name="Yandava C."/>
            <person name="Straight P."/>
            <person name="Clardy J."/>
            <person name="Hung D."/>
            <person name="Kolter R."/>
            <person name="Mekalanos J."/>
            <person name="Walker S."/>
            <person name="Walsh C.T."/>
            <person name="Wieland-Brown L.C."/>
            <person name="Haas B."/>
            <person name="Nusbaum C."/>
            <person name="Birren B."/>
        </authorList>
    </citation>
    <scope>NUCLEOTIDE SEQUENCE [LARGE SCALE GENOMIC DNA]</scope>
    <source>
        <strain evidence="11">DSM 40736 / JCM 4977 / BCRC 1201 / Tue 494</strain>
    </source>
</reference>
<evidence type="ECO:0000256" key="7">
    <source>
        <dbReference type="ARBA" id="ARBA00023136"/>
    </source>
</evidence>
<dbReference type="GO" id="GO:0005886">
    <property type="term" value="C:plasma membrane"/>
    <property type="evidence" value="ECO:0007669"/>
    <property type="project" value="UniProtKB-SubCell"/>
</dbReference>
<sequence length="384" mass="40088">MVTATRPLPRAVSVRHLGPNWYATVMGTAVVAGAGAALPAHVPGLRGVLAGVWAVSLVLLLVLLGARTAHWLHHRDQARAHLLDPATAPFYGCLAMALPAVGGGALTVGRDWIGTGAAVTLGGVLFGAGTALGLAAAVAVPYLMAVRHRVEPGQATPVWLLPLVAPMVSAAVGPLLVPRLPPGQPRATLLLLCFAAVRAQPARDPGHAAAGRRPAAHLRAAAARPHPDAVPGTGAARPVHHRRRRVRGRRPRGRTGTVRRGLRCPRRAVRRARDGVRAAVVLPRHRPCAARPAARDAVLDDLVVVHLPGRHLCHGRRGAGPAHRARGLLGAGGRAVRRAGRRMGHGGARHRTRAAQGRAARSARSSTRGASASDGPYHVRCRPL</sequence>
<keyword evidence="5 9" id="KW-0812">Transmembrane</keyword>
<dbReference type="HOGENOM" id="CLU_720670_0_0_11"/>
<keyword evidence="3" id="KW-0813">Transport</keyword>
<evidence type="ECO:0000313" key="10">
    <source>
        <dbReference type="EMBL" id="EFL30978.1"/>
    </source>
</evidence>
<feature type="transmembrane region" description="Helical" evidence="9">
    <location>
        <begin position="88"/>
        <end position="109"/>
    </location>
</feature>
<dbReference type="InterPro" id="IPR004695">
    <property type="entry name" value="SLAC1/Mae1/Ssu1/TehA"/>
</dbReference>
<dbReference type="Proteomes" id="UP000004184">
    <property type="component" value="Unassembled WGS sequence"/>
</dbReference>
<protein>
    <submittedName>
        <fullName evidence="10">Integral membrane protein</fullName>
    </submittedName>
</protein>
<feature type="transmembrane region" description="Helical" evidence="9">
    <location>
        <begin position="121"/>
        <end position="146"/>
    </location>
</feature>
<comment type="subcellular location">
    <subcellularLocation>
        <location evidence="1">Cell membrane</location>
        <topology evidence="1">Multi-pass membrane protein</topology>
    </subcellularLocation>
</comment>
<feature type="region of interest" description="Disordered" evidence="8">
    <location>
        <begin position="331"/>
        <end position="384"/>
    </location>
</feature>
<gene>
    <name evidence="10" type="ORF">SSQG_01496</name>
</gene>
<dbReference type="GO" id="GO:0055085">
    <property type="term" value="P:transmembrane transport"/>
    <property type="evidence" value="ECO:0007669"/>
    <property type="project" value="InterPro"/>
</dbReference>
<evidence type="ECO:0000256" key="2">
    <source>
        <dbReference type="ARBA" id="ARBA00008566"/>
    </source>
</evidence>
<feature type="compositionally biased region" description="Low complexity" evidence="8">
    <location>
        <begin position="354"/>
        <end position="375"/>
    </location>
</feature>
<evidence type="ECO:0000256" key="3">
    <source>
        <dbReference type="ARBA" id="ARBA00022448"/>
    </source>
</evidence>
<evidence type="ECO:0000256" key="4">
    <source>
        <dbReference type="ARBA" id="ARBA00022475"/>
    </source>
</evidence>
<keyword evidence="6 9" id="KW-1133">Transmembrane helix</keyword>
<feature type="compositionally biased region" description="Basic residues" evidence="8">
    <location>
        <begin position="335"/>
        <end position="353"/>
    </location>
</feature>
<dbReference type="EMBL" id="GG657757">
    <property type="protein sequence ID" value="EFL30978.1"/>
    <property type="molecule type" value="Genomic_DNA"/>
</dbReference>
<organism evidence="10 11">
    <name type="scientific">Streptomyces viridochromogenes (strain DSM 40736 / JCM 4977 / BCRC 1201 / Tue 494)</name>
    <dbReference type="NCBI Taxonomy" id="591159"/>
    <lineage>
        <taxon>Bacteria</taxon>
        <taxon>Bacillati</taxon>
        <taxon>Actinomycetota</taxon>
        <taxon>Actinomycetes</taxon>
        <taxon>Kitasatosporales</taxon>
        <taxon>Streptomycetaceae</taxon>
        <taxon>Streptomyces</taxon>
    </lineage>
</organism>
<feature type="region of interest" description="Disordered" evidence="8">
    <location>
        <begin position="222"/>
        <end position="260"/>
    </location>
</feature>
<evidence type="ECO:0000256" key="8">
    <source>
        <dbReference type="SAM" id="MobiDB-lite"/>
    </source>
</evidence>
<dbReference type="InterPro" id="IPR051629">
    <property type="entry name" value="Sulfite_efflux_TDT"/>
</dbReference>
<feature type="transmembrane region" description="Helical" evidence="9">
    <location>
        <begin position="158"/>
        <end position="177"/>
    </location>
</feature>
<evidence type="ECO:0000256" key="6">
    <source>
        <dbReference type="ARBA" id="ARBA00022989"/>
    </source>
</evidence>
<keyword evidence="4" id="KW-1003">Cell membrane</keyword>
<dbReference type="InterPro" id="IPR038665">
    <property type="entry name" value="Voltage-dep_anion_channel_sf"/>
</dbReference>
<evidence type="ECO:0000313" key="11">
    <source>
        <dbReference type="Proteomes" id="UP000004184"/>
    </source>
</evidence>
<dbReference type="PANTHER" id="PTHR31686:SF1">
    <property type="entry name" value="SULFITE EFFLUX PUMP SSU1"/>
    <property type="match status" value="1"/>
</dbReference>